<evidence type="ECO:0000256" key="1">
    <source>
        <dbReference type="SAM" id="SignalP"/>
    </source>
</evidence>
<protein>
    <submittedName>
        <fullName evidence="2">DUF5694 domain-containing protein</fullName>
    </submittedName>
</protein>
<name>A0A9X2EIX3_9SPHN</name>
<dbReference type="InterPro" id="IPR043749">
    <property type="entry name" value="DUF5694"/>
</dbReference>
<comment type="caution">
    <text evidence="2">The sequence shown here is derived from an EMBL/GenBank/DDBJ whole genome shotgun (WGS) entry which is preliminary data.</text>
</comment>
<feature type="signal peptide" evidence="1">
    <location>
        <begin position="1"/>
        <end position="21"/>
    </location>
</feature>
<dbReference type="Proteomes" id="UP001155128">
    <property type="component" value="Unassembled WGS sequence"/>
</dbReference>
<evidence type="ECO:0000313" key="2">
    <source>
        <dbReference type="EMBL" id="MCM8558350.1"/>
    </source>
</evidence>
<feature type="chain" id="PRO_5040973707" evidence="1">
    <location>
        <begin position="22"/>
        <end position="368"/>
    </location>
</feature>
<dbReference type="Pfam" id="PF18950">
    <property type="entry name" value="DUF5694"/>
    <property type="match status" value="1"/>
</dbReference>
<dbReference type="EMBL" id="JAMSHT010000001">
    <property type="protein sequence ID" value="MCM8558350.1"/>
    <property type="molecule type" value="Genomic_DNA"/>
</dbReference>
<dbReference type="AlphaFoldDB" id="A0A9X2EIX3"/>
<accession>A0A9X2EIX3</accession>
<sequence>MKSTIAAALAAIALSATPATAQEADMNEATPYDISVHDDALAIEPTQMLNLGSAHFSGWREFVNREELDMALAPVLDRLEAWGPDTITVEAISGADCDQLERYGTFYAGAADTYCVTISEAAAHGDMSREDANIAAMETFLSGGPGDDPAARRNYVAQLMAAGEIYSALLQWRYLDPAERIAGEEVSQGMIDSLERFDARLKESVSIGVALAQRLGHERVWQVDDHSADMLYLRNADGFGERMREIWSSGSTEGREMYAGLMAKVQQDRDLTAFLIAMNDPEAQRLTIEGDFAKGLADTDERGIGQDYANWWQVRNMRMVANIVAAASLNRSQKTLNIVGASHKAYYDYYLDTMHHVELVDVGDILSQ</sequence>
<keyword evidence="1" id="KW-0732">Signal</keyword>
<keyword evidence="3" id="KW-1185">Reference proteome</keyword>
<evidence type="ECO:0000313" key="3">
    <source>
        <dbReference type="Proteomes" id="UP001155128"/>
    </source>
</evidence>
<reference evidence="2" key="1">
    <citation type="submission" date="2022-06" db="EMBL/GenBank/DDBJ databases">
        <title>Sphingomicrobium sedimins sp. nov., a marine bacterium isolated from tidal flat.</title>
        <authorList>
            <person name="Kim C.-H."/>
            <person name="Yoo Y."/>
            <person name="Kim J.-J."/>
        </authorList>
    </citation>
    <scope>NUCLEOTIDE SEQUENCE</scope>
    <source>
        <strain evidence="2">GRR-S6-50</strain>
    </source>
</reference>
<gene>
    <name evidence="2" type="ORF">NDO55_11025</name>
</gene>
<proteinExistence type="predicted"/>
<organism evidence="2 3">
    <name type="scientific">Sphingomicrobium sediminis</name>
    <dbReference type="NCBI Taxonomy" id="2950949"/>
    <lineage>
        <taxon>Bacteria</taxon>
        <taxon>Pseudomonadati</taxon>
        <taxon>Pseudomonadota</taxon>
        <taxon>Alphaproteobacteria</taxon>
        <taxon>Sphingomonadales</taxon>
        <taxon>Sphingomonadaceae</taxon>
        <taxon>Sphingomicrobium</taxon>
    </lineage>
</organism>
<dbReference type="RefSeq" id="WP_252115173.1">
    <property type="nucleotide sequence ID" value="NZ_JAMSHT010000001.1"/>
</dbReference>